<accession>H2J5D0</accession>
<dbReference type="Gene3D" id="3.40.50.850">
    <property type="entry name" value="Isochorismatase-like"/>
    <property type="match status" value="1"/>
</dbReference>
<reference evidence="10" key="2">
    <citation type="submission" date="2012-01" db="EMBL/GenBank/DDBJ databases">
        <title>Complete sequence of chromosome of Marinitoga piezophila KA3.</title>
        <authorList>
            <person name="Lucas S."/>
            <person name="Han J."/>
            <person name="Lapidus A."/>
            <person name="Cheng J.-F."/>
            <person name="Goodwin L."/>
            <person name="Pitluck S."/>
            <person name="Peters L."/>
            <person name="Mikhailova N."/>
            <person name="Teshima H."/>
            <person name="Detter J.C."/>
            <person name="Han C."/>
            <person name="Tapia R."/>
            <person name="Land M."/>
            <person name="Hauser L."/>
            <person name="Kyrpides N."/>
            <person name="Ivanova N."/>
            <person name="Pagani I."/>
            <person name="Jebbar M."/>
            <person name="Vannier P."/>
            <person name="Oger P."/>
            <person name="Cario A."/>
            <person name="Bartlett D."/>
            <person name="Noll K.M."/>
            <person name="Woyke T."/>
        </authorList>
    </citation>
    <scope>NUCLEOTIDE SEQUENCE [LARGE SCALE GENOMIC DNA]</scope>
    <source>
        <strain evidence="10">DSM 14283 / JCM 11233 / KA3</strain>
    </source>
</reference>
<dbReference type="InterPro" id="IPR052347">
    <property type="entry name" value="Isochorismatase_Nicotinamidase"/>
</dbReference>
<evidence type="ECO:0000259" key="8">
    <source>
        <dbReference type="Pfam" id="PF00857"/>
    </source>
</evidence>
<protein>
    <recommendedName>
        <fullName evidence="6">nicotinamidase</fullName>
        <ecNumber evidence="6">3.5.1.19</ecNumber>
    </recommendedName>
    <alternativeName>
        <fullName evidence="7">Nicotinamide deamidase</fullName>
    </alternativeName>
</protein>
<keyword evidence="4" id="KW-0378">Hydrolase</keyword>
<dbReference type="InterPro" id="IPR000868">
    <property type="entry name" value="Isochorismatase-like_dom"/>
</dbReference>
<keyword evidence="3" id="KW-0479">Metal-binding</keyword>
<dbReference type="GO" id="GO:0019363">
    <property type="term" value="P:pyridine nucleotide biosynthetic process"/>
    <property type="evidence" value="ECO:0007669"/>
    <property type="project" value="UniProtKB-KW"/>
</dbReference>
<comment type="similarity">
    <text evidence="1">Belongs to the isochorismatase family.</text>
</comment>
<evidence type="ECO:0000256" key="6">
    <source>
        <dbReference type="ARBA" id="ARBA00039017"/>
    </source>
</evidence>
<feature type="domain" description="Isochorismatase-like" evidence="8">
    <location>
        <begin position="16"/>
        <end position="177"/>
    </location>
</feature>
<dbReference type="GO" id="GO:0008936">
    <property type="term" value="F:nicotinamidase activity"/>
    <property type="evidence" value="ECO:0007669"/>
    <property type="project" value="UniProtKB-EC"/>
</dbReference>
<dbReference type="PANTHER" id="PTHR11080:SF2">
    <property type="entry name" value="LD05707P"/>
    <property type="match status" value="1"/>
</dbReference>
<dbReference type="SUPFAM" id="SSF52499">
    <property type="entry name" value="Isochorismatase-like hydrolases"/>
    <property type="match status" value="1"/>
</dbReference>
<dbReference type="eggNOG" id="COG1335">
    <property type="taxonomic scope" value="Bacteria"/>
</dbReference>
<dbReference type="EC" id="3.5.1.19" evidence="6"/>
<dbReference type="Proteomes" id="UP000007161">
    <property type="component" value="Chromosome"/>
</dbReference>
<dbReference type="InterPro" id="IPR036380">
    <property type="entry name" value="Isochorismatase-like_sf"/>
</dbReference>
<keyword evidence="2" id="KW-0662">Pyridine nucleotide biosynthesis</keyword>
<organism evidence="9 10">
    <name type="scientific">Marinitoga piezophila (strain DSM 14283 / JCM 11233 / KA3)</name>
    <dbReference type="NCBI Taxonomy" id="443254"/>
    <lineage>
        <taxon>Bacteria</taxon>
        <taxon>Thermotogati</taxon>
        <taxon>Thermotogota</taxon>
        <taxon>Thermotogae</taxon>
        <taxon>Petrotogales</taxon>
        <taxon>Petrotogaceae</taxon>
        <taxon>Marinitoga</taxon>
    </lineage>
</organism>
<evidence type="ECO:0000313" key="10">
    <source>
        <dbReference type="Proteomes" id="UP000007161"/>
    </source>
</evidence>
<evidence type="ECO:0000313" key="9">
    <source>
        <dbReference type="EMBL" id="AEX84988.1"/>
    </source>
</evidence>
<dbReference type="GO" id="GO:0046872">
    <property type="term" value="F:metal ion binding"/>
    <property type="evidence" value="ECO:0007669"/>
    <property type="project" value="UniProtKB-KW"/>
</dbReference>
<dbReference type="KEGG" id="mpz:Marpi_0547"/>
<keyword evidence="10" id="KW-1185">Reference proteome</keyword>
<dbReference type="Pfam" id="PF00857">
    <property type="entry name" value="Isochorismatase"/>
    <property type="match status" value="1"/>
</dbReference>
<dbReference type="EMBL" id="CP003257">
    <property type="protein sequence ID" value="AEX84988.1"/>
    <property type="molecule type" value="Genomic_DNA"/>
</dbReference>
<evidence type="ECO:0000256" key="1">
    <source>
        <dbReference type="ARBA" id="ARBA00006336"/>
    </source>
</evidence>
<sequence length="195" mass="22452">MYVEKMKDLNYDIKDTAILCVDCQNGFTLRCPEELPVEGTDEKWIEKVNEFIAEAKDIGYTIIASKDDHPENHKSFNEWPPHCIKGTYGNELFIKHYDFLVKKGTTENTDSYSAFYEDMETKNETELDKFLRENNFKKLIIFGLAGDVCVLATIKTAIKKGYDVAVIEDFIKSVNGKSMKEILDLEKLKVNIEII</sequence>
<evidence type="ECO:0000256" key="7">
    <source>
        <dbReference type="ARBA" id="ARBA00043224"/>
    </source>
</evidence>
<evidence type="ECO:0000256" key="4">
    <source>
        <dbReference type="ARBA" id="ARBA00022801"/>
    </source>
</evidence>
<dbReference type="PANTHER" id="PTHR11080">
    <property type="entry name" value="PYRAZINAMIDASE/NICOTINAMIDASE"/>
    <property type="match status" value="1"/>
</dbReference>
<dbReference type="HOGENOM" id="CLU_068979_13_1_0"/>
<evidence type="ECO:0000256" key="3">
    <source>
        <dbReference type="ARBA" id="ARBA00022723"/>
    </source>
</evidence>
<evidence type="ECO:0000256" key="2">
    <source>
        <dbReference type="ARBA" id="ARBA00022642"/>
    </source>
</evidence>
<proteinExistence type="inferred from homology"/>
<reference evidence="9 10" key="1">
    <citation type="journal article" date="2012" name="J. Bacteriol.">
        <title>Complete Genome Sequence of the Thermophilic, Piezophilic, Heterotrophic Bacterium Marinitoga piezophila KA3.</title>
        <authorList>
            <person name="Lucas S."/>
            <person name="Han J."/>
            <person name="Lapidus A."/>
            <person name="Cheng J.F."/>
            <person name="Goodwin L.A."/>
            <person name="Pitluck S."/>
            <person name="Peters L."/>
            <person name="Mikhailova N."/>
            <person name="Teshima H."/>
            <person name="Detter J.C."/>
            <person name="Han C."/>
            <person name="Tapia R."/>
            <person name="Land M."/>
            <person name="Hauser L."/>
            <person name="Kyrpides N.C."/>
            <person name="Ivanova N."/>
            <person name="Pagani I."/>
            <person name="Vannier P."/>
            <person name="Oger P."/>
            <person name="Bartlett D.H."/>
            <person name="Noll K.M."/>
            <person name="Woyke T."/>
            <person name="Jebbar M."/>
        </authorList>
    </citation>
    <scope>NUCLEOTIDE SEQUENCE [LARGE SCALE GENOMIC DNA]</scope>
    <source>
        <strain evidence="10">DSM 14283 / JCM 11233 / KA3</strain>
    </source>
</reference>
<dbReference type="STRING" id="443254.Marpi_0547"/>
<dbReference type="RefSeq" id="WP_014296060.1">
    <property type="nucleotide sequence ID" value="NC_016751.1"/>
</dbReference>
<name>H2J5D0_MARPK</name>
<gene>
    <name evidence="9" type="ordered locus">Marpi_0547</name>
</gene>
<evidence type="ECO:0000256" key="5">
    <source>
        <dbReference type="ARBA" id="ARBA00037900"/>
    </source>
</evidence>
<dbReference type="OrthoDB" id="9796485at2"/>
<comment type="pathway">
    <text evidence="5">Cofactor biosynthesis; nicotinate biosynthesis; nicotinate from nicotinamide: step 1/1.</text>
</comment>
<dbReference type="AlphaFoldDB" id="H2J5D0"/>